<reference evidence="1 2" key="1">
    <citation type="submission" date="2014-04" db="EMBL/GenBank/DDBJ databases">
        <title>Evolutionary Origins and Diversification of the Mycorrhizal Mutualists.</title>
        <authorList>
            <consortium name="DOE Joint Genome Institute"/>
            <consortium name="Mycorrhizal Genomics Consortium"/>
            <person name="Kohler A."/>
            <person name="Kuo A."/>
            <person name="Nagy L.G."/>
            <person name="Floudas D."/>
            <person name="Copeland A."/>
            <person name="Barry K.W."/>
            <person name="Cichocki N."/>
            <person name="Veneault-Fourrey C."/>
            <person name="LaButti K."/>
            <person name="Lindquist E.A."/>
            <person name="Lipzen A."/>
            <person name="Lundell T."/>
            <person name="Morin E."/>
            <person name="Murat C."/>
            <person name="Riley R."/>
            <person name="Ohm R."/>
            <person name="Sun H."/>
            <person name="Tunlid A."/>
            <person name="Henrissat B."/>
            <person name="Grigoriev I.V."/>
            <person name="Hibbett D.S."/>
            <person name="Martin F."/>
        </authorList>
    </citation>
    <scope>NUCLEOTIDE SEQUENCE [LARGE SCALE GENOMIC DNA]</scope>
    <source>
        <strain evidence="1 2">FD-317 M1</strain>
    </source>
</reference>
<accession>A0A0D0BHU8</accession>
<evidence type="ECO:0000313" key="2">
    <source>
        <dbReference type="Proteomes" id="UP000053593"/>
    </source>
</evidence>
<keyword evidence="2" id="KW-1185">Reference proteome</keyword>
<dbReference type="HOGENOM" id="CLU_1669574_0_0_1"/>
<proteinExistence type="predicted"/>
<sequence length="158" mass="18429">MKKWKPQALIEHITKKGMDPKNTILYGDHWWFYGAYQVLLPLHYLLKSDLNPANAHGENSLGLRLVRVEVSDIPSRIGQYEESGLPVCEWDLLKTEDWPEDVKMSTKEGREAILKKGWMREDHCDAIDVLKFCQRSDEVIEFKHTKQLHGMGIEMDCF</sequence>
<name>A0A0D0BHU8_9AGAR</name>
<protein>
    <submittedName>
        <fullName evidence="1">Uncharacterized protein</fullName>
    </submittedName>
</protein>
<dbReference type="AlphaFoldDB" id="A0A0D0BHU8"/>
<dbReference type="Proteomes" id="UP000053593">
    <property type="component" value="Unassembled WGS sequence"/>
</dbReference>
<evidence type="ECO:0000313" key="1">
    <source>
        <dbReference type="EMBL" id="KIK54361.1"/>
    </source>
</evidence>
<organism evidence="1 2">
    <name type="scientific">Collybiopsis luxurians FD-317 M1</name>
    <dbReference type="NCBI Taxonomy" id="944289"/>
    <lineage>
        <taxon>Eukaryota</taxon>
        <taxon>Fungi</taxon>
        <taxon>Dikarya</taxon>
        <taxon>Basidiomycota</taxon>
        <taxon>Agaricomycotina</taxon>
        <taxon>Agaricomycetes</taxon>
        <taxon>Agaricomycetidae</taxon>
        <taxon>Agaricales</taxon>
        <taxon>Marasmiineae</taxon>
        <taxon>Omphalotaceae</taxon>
        <taxon>Collybiopsis</taxon>
        <taxon>Collybiopsis luxurians</taxon>
    </lineage>
</organism>
<gene>
    <name evidence="1" type="ORF">GYMLUDRAFT_63169</name>
</gene>
<dbReference type="EMBL" id="KN834816">
    <property type="protein sequence ID" value="KIK54361.1"/>
    <property type="molecule type" value="Genomic_DNA"/>
</dbReference>